<evidence type="ECO:0000313" key="1">
    <source>
        <dbReference type="EMBL" id="PSL30289.1"/>
    </source>
</evidence>
<gene>
    <name evidence="1" type="ORF">CLV60_104231</name>
</gene>
<keyword evidence="2" id="KW-1185">Reference proteome</keyword>
<accession>A0A2P8G8H5</accession>
<dbReference type="OrthoDB" id="1447122at2"/>
<sequence length="84" mass="9761">MSQIEKLLSRFRGKPKDLTWKELVLVLKFYGYNELPCGKTGGSRVKFADRHMRIISLHKPHPTPIVKLYVIEQILTILKENGQI</sequence>
<organism evidence="1 2">
    <name type="scientific">Dyadobacter jiangsuensis</name>
    <dbReference type="NCBI Taxonomy" id="1591085"/>
    <lineage>
        <taxon>Bacteria</taxon>
        <taxon>Pseudomonadati</taxon>
        <taxon>Bacteroidota</taxon>
        <taxon>Cytophagia</taxon>
        <taxon>Cytophagales</taxon>
        <taxon>Spirosomataceae</taxon>
        <taxon>Dyadobacter</taxon>
    </lineage>
</organism>
<dbReference type="Proteomes" id="UP000241964">
    <property type="component" value="Unassembled WGS sequence"/>
</dbReference>
<name>A0A2P8G8H5_9BACT</name>
<dbReference type="AlphaFoldDB" id="A0A2P8G8H5"/>
<evidence type="ECO:0000313" key="2">
    <source>
        <dbReference type="Proteomes" id="UP000241964"/>
    </source>
</evidence>
<proteinExistence type="predicted"/>
<comment type="caution">
    <text evidence="1">The sequence shown here is derived from an EMBL/GenBank/DDBJ whole genome shotgun (WGS) entry which is preliminary data.</text>
</comment>
<protein>
    <submittedName>
        <fullName evidence="1">HicA-like toxin of HicAB toxin-antitoxin system</fullName>
    </submittedName>
</protein>
<dbReference type="EMBL" id="PYAS01000004">
    <property type="protein sequence ID" value="PSL30289.1"/>
    <property type="molecule type" value="Genomic_DNA"/>
</dbReference>
<reference evidence="1 2" key="1">
    <citation type="submission" date="2018-03" db="EMBL/GenBank/DDBJ databases">
        <title>Genomic Encyclopedia of Archaeal and Bacterial Type Strains, Phase II (KMG-II): from individual species to whole genera.</title>
        <authorList>
            <person name="Goeker M."/>
        </authorList>
    </citation>
    <scope>NUCLEOTIDE SEQUENCE [LARGE SCALE GENOMIC DNA]</scope>
    <source>
        <strain evidence="1 2">DSM 29057</strain>
    </source>
</reference>